<dbReference type="Pfam" id="PF04471">
    <property type="entry name" value="Mrr_cat"/>
    <property type="match status" value="1"/>
</dbReference>
<evidence type="ECO:0000313" key="3">
    <source>
        <dbReference type="Proteomes" id="UP000027981"/>
    </source>
</evidence>
<dbReference type="eggNOG" id="arCOG07140">
    <property type="taxonomic scope" value="Archaea"/>
</dbReference>
<dbReference type="PANTHER" id="PTHR30015">
    <property type="entry name" value="MRR RESTRICTION SYSTEM PROTEIN"/>
    <property type="match status" value="1"/>
</dbReference>
<dbReference type="STRING" id="1343739.PAP_04610"/>
<dbReference type="GO" id="GO:0003677">
    <property type="term" value="F:DNA binding"/>
    <property type="evidence" value="ECO:0007669"/>
    <property type="project" value="InterPro"/>
</dbReference>
<dbReference type="Proteomes" id="UP000027981">
    <property type="component" value="Chromosome"/>
</dbReference>
<dbReference type="SUPFAM" id="SSF52980">
    <property type="entry name" value="Restriction endonuclease-like"/>
    <property type="match status" value="1"/>
</dbReference>
<reference evidence="3" key="1">
    <citation type="submission" date="2013-06" db="EMBL/GenBank/DDBJ databases">
        <title>Complete Genome Sequence of Hyperthermophilic Palaeococcus pacificus DY20341T, Isolated from a Deep-Sea Hydrothermal Sediments.</title>
        <authorList>
            <person name="Zeng X."/>
            <person name="Shao Z."/>
        </authorList>
    </citation>
    <scope>NUCLEOTIDE SEQUENCE [LARGE SCALE GENOMIC DNA]</scope>
    <source>
        <strain evidence="3">DY20341</strain>
    </source>
</reference>
<organism evidence="2 3">
    <name type="scientific">Palaeococcus pacificus DY20341</name>
    <dbReference type="NCBI Taxonomy" id="1343739"/>
    <lineage>
        <taxon>Archaea</taxon>
        <taxon>Methanobacteriati</taxon>
        <taxon>Methanobacteriota</taxon>
        <taxon>Thermococci</taxon>
        <taxon>Thermococcales</taxon>
        <taxon>Thermococcaceae</taxon>
        <taxon>Palaeococcus</taxon>
    </lineage>
</organism>
<evidence type="ECO:0000313" key="2">
    <source>
        <dbReference type="EMBL" id="AIF69333.1"/>
    </source>
</evidence>
<dbReference type="Gene3D" id="3.40.1350.10">
    <property type="match status" value="1"/>
</dbReference>
<dbReference type="AlphaFoldDB" id="A0A075LXP2"/>
<accession>A0A075LXP2</accession>
<dbReference type="GO" id="GO:0009307">
    <property type="term" value="P:DNA restriction-modification system"/>
    <property type="evidence" value="ECO:0007669"/>
    <property type="project" value="InterPro"/>
</dbReference>
<reference evidence="2 3" key="2">
    <citation type="journal article" date="2015" name="Genome Announc.">
        <title>Complete Genome Sequence of Hyperthermophilic Piezophilic Archaeon Palaeococcus pacificus DY20341T, Isolated from Deep-Sea Hydrothermal Sediments.</title>
        <authorList>
            <person name="Zeng X."/>
            <person name="Jebbar M."/>
            <person name="Shao Z."/>
        </authorList>
    </citation>
    <scope>NUCLEOTIDE SEQUENCE [LARGE SCALE GENOMIC DNA]</scope>
    <source>
        <strain evidence="2 3">DY20341</strain>
    </source>
</reference>
<dbReference type="InterPro" id="IPR011856">
    <property type="entry name" value="tRNA_endonuc-like_dom_sf"/>
</dbReference>
<evidence type="ECO:0000259" key="1">
    <source>
        <dbReference type="Pfam" id="PF04471"/>
    </source>
</evidence>
<sequence>MPWNLETLREVDKDYFIELILDLIKNLGFRDADKIATSEETGADIIAIREDPVSGLEKYLIKIKPRSLVSSSDLNDFIRVLDRYKGDRGIFVTNVDFTKDAKLLAQREHRGRLILWSGGKVVEMLNEYRIEPKKELIEKLKSKKEAESKKRAILKIIKLDSPLLFDFNHEKTVEKVIGKLSKEYKIKRALVSLKYLGVILSPAYIISWSCRTKEQKEAEIKDKAVVFSDGSIVIRTSEDERLKPTVSKALLNNSSVIKCTEKTLEVGISPSEATLIAKSQLSKELNVSQSHIAISAKKKVYVPKKALLKLQIHKNEAEAEMDLETSEIKIKISLLPEEMLVDFAKEECKRVTREELREYRTKIKENRMLLRGETERFEFAVAIDGYTGEILAKDIRMKGEALLELISQLYPQGKLVNVEERKREAVGDILVENKIVILKVNLENGEYSVLKELHHPEEAFKAAKAIIEDNFPVKDLKLENFKVLGHKVIEVLLSGEGGKARVKVDGTNLDVIDYFVEINQNKAKELILDKYKGCKIEEISEDSDSFTFSVSSDTQKIRVKISKDGKLIEELDNVMKEEVVREKALKYLEEQGVEAKIEEITLDTDWIITFIGDEKFGKLILGRADGKVKAQEISYTERALEKFYYEHLKQKYGEENPATERMTHYRDKGYLTIKVSSEKKLYYAKIDVKTGRIIAEDTLVDKGITAKIKKMRLESRYK</sequence>
<dbReference type="RefSeq" id="WP_052649074.1">
    <property type="nucleotide sequence ID" value="NZ_CP006019.1"/>
</dbReference>
<gene>
    <name evidence="2" type="ORF">PAP_04610</name>
</gene>
<feature type="domain" description="Restriction endonuclease type IV Mrr" evidence="1">
    <location>
        <begin position="8"/>
        <end position="125"/>
    </location>
</feature>
<dbReference type="KEGG" id="ppac:PAP_04610"/>
<dbReference type="GO" id="GO:0015666">
    <property type="term" value="F:restriction endodeoxyribonuclease activity"/>
    <property type="evidence" value="ECO:0007669"/>
    <property type="project" value="TreeGrafter"/>
</dbReference>
<keyword evidence="3" id="KW-1185">Reference proteome</keyword>
<name>A0A075LXP2_9EURY</name>
<proteinExistence type="predicted"/>
<dbReference type="EMBL" id="CP006019">
    <property type="protein sequence ID" value="AIF69333.1"/>
    <property type="molecule type" value="Genomic_DNA"/>
</dbReference>
<dbReference type="InterPro" id="IPR011335">
    <property type="entry name" value="Restrct_endonuc-II-like"/>
</dbReference>
<dbReference type="GeneID" id="24842046"/>
<dbReference type="InterPro" id="IPR007560">
    <property type="entry name" value="Restrct_endonuc_IV_Mrr"/>
</dbReference>
<protein>
    <recommendedName>
        <fullName evidence="1">Restriction endonuclease type IV Mrr domain-containing protein</fullName>
    </recommendedName>
</protein>
<dbReference type="OrthoDB" id="95588at2157"/>
<dbReference type="InterPro" id="IPR052906">
    <property type="entry name" value="Type_IV_Methyl-Rstrct_Enzyme"/>
</dbReference>
<dbReference type="HOGENOM" id="CLU_387653_0_0_2"/>
<dbReference type="PANTHER" id="PTHR30015:SF7">
    <property type="entry name" value="TYPE IV METHYL-DIRECTED RESTRICTION ENZYME ECOKMRR"/>
    <property type="match status" value="1"/>
</dbReference>